<reference evidence="2" key="1">
    <citation type="submission" date="2016-03" db="EMBL/GenBank/DDBJ databases">
        <title>Updated assembly of Pseudogymnoascus destructans, the fungus causing white-nose syndrome of bats.</title>
        <authorList>
            <person name="Palmer J.M."/>
            <person name="Drees K.P."/>
            <person name="Foster J.T."/>
            <person name="Lindner D.L."/>
        </authorList>
    </citation>
    <scope>NUCLEOTIDE SEQUENCE [LARGE SCALE GENOMIC DNA]</scope>
    <source>
        <strain evidence="2">20631-21</strain>
    </source>
</reference>
<dbReference type="EMBL" id="KV441389">
    <property type="protein sequence ID" value="OAF61497.1"/>
    <property type="molecule type" value="Genomic_DNA"/>
</dbReference>
<organism evidence="2">
    <name type="scientific">Pseudogymnoascus destructans</name>
    <dbReference type="NCBI Taxonomy" id="655981"/>
    <lineage>
        <taxon>Eukaryota</taxon>
        <taxon>Fungi</taxon>
        <taxon>Dikarya</taxon>
        <taxon>Ascomycota</taxon>
        <taxon>Pezizomycotina</taxon>
        <taxon>Leotiomycetes</taxon>
        <taxon>Thelebolales</taxon>
        <taxon>Thelebolaceae</taxon>
        <taxon>Pseudogymnoascus</taxon>
    </lineage>
</organism>
<evidence type="ECO:0000256" key="1">
    <source>
        <dbReference type="SAM" id="MobiDB-lite"/>
    </source>
</evidence>
<dbReference type="VEuPathDB" id="FungiDB:GMDG_08580"/>
<dbReference type="RefSeq" id="XP_024326772.1">
    <property type="nucleotide sequence ID" value="XM_024465642.1"/>
</dbReference>
<accession>A0A177AHC3</accession>
<dbReference type="GeneID" id="36285058"/>
<evidence type="ECO:0000313" key="2">
    <source>
        <dbReference type="EMBL" id="OAF61497.1"/>
    </source>
</evidence>
<proteinExistence type="predicted"/>
<protein>
    <submittedName>
        <fullName evidence="2">Uncharacterized protein</fullName>
    </submittedName>
</protein>
<dbReference type="eggNOG" id="ENOG502TAYB">
    <property type="taxonomic scope" value="Eukaryota"/>
</dbReference>
<feature type="region of interest" description="Disordered" evidence="1">
    <location>
        <begin position="157"/>
        <end position="182"/>
    </location>
</feature>
<feature type="compositionally biased region" description="Basic residues" evidence="1">
    <location>
        <begin position="157"/>
        <end position="175"/>
    </location>
</feature>
<gene>
    <name evidence="2" type="ORF">VC83_01972</name>
</gene>
<name>A0A177AHC3_9PEZI</name>
<dbReference type="OrthoDB" id="5083758at2759"/>
<sequence>MFTQDPPKLKVLLGNGYLDIEDAVKREYDFVLETLISAFLLLPLSPHTLTRLQLGDCFRRSLQSSRQTTPYRLHTIVTECKAGSVDTSSLEAKFFEYGGVRTVTALAAAAADNKQIVSLLKGLSNAEFQAFLKSIDAIEPHRDLLFIIETLERKKPSRLSKRKHVPGPRPPRPHPRPRDHYSHIPGSVPQALERFQMVNDSSINSLPATSHTHRLNGTAAHLASPSTVGKPQGGGTSITSDLGQTAENVLASGFNTLVAVAFQQNDGAENHTFPQDHNTFPNIASGLTGSWQCDGKCSHVIPKRR</sequence>
<dbReference type="Proteomes" id="UP000077154">
    <property type="component" value="Unassembled WGS sequence"/>
</dbReference>
<dbReference type="AlphaFoldDB" id="A0A177AHC3"/>